<protein>
    <submittedName>
        <fullName evidence="1">Uncharacterized protein</fullName>
    </submittedName>
</protein>
<dbReference type="EMBL" id="FWXY01000002">
    <property type="protein sequence ID" value="SMC41703.1"/>
    <property type="molecule type" value="Genomic_DNA"/>
</dbReference>
<keyword evidence="2" id="KW-1185">Reference proteome</keyword>
<gene>
    <name evidence="1" type="ORF">SAMN02746065_10224</name>
</gene>
<evidence type="ECO:0000313" key="2">
    <source>
        <dbReference type="Proteomes" id="UP000192418"/>
    </source>
</evidence>
<sequence length="47" mass="5176">MRSARGGYMRDGVPTVFKVESLMIYCFFLKAVMKSIKASTAAMVVAL</sequence>
<reference evidence="1 2" key="1">
    <citation type="submission" date="2017-04" db="EMBL/GenBank/DDBJ databases">
        <authorList>
            <person name="Afonso C.L."/>
            <person name="Miller P.J."/>
            <person name="Scott M.A."/>
            <person name="Spackman E."/>
            <person name="Goraichik I."/>
            <person name="Dimitrov K.M."/>
            <person name="Suarez D.L."/>
            <person name="Swayne D.E."/>
        </authorList>
    </citation>
    <scope>NUCLEOTIDE SEQUENCE [LARGE SCALE GENOMIC DNA]</scope>
    <source>
        <strain evidence="1 2">DSM 3385</strain>
    </source>
</reference>
<dbReference type="Proteomes" id="UP000192418">
    <property type="component" value="Unassembled WGS sequence"/>
</dbReference>
<accession>A0A1W1Z000</accession>
<proteinExistence type="predicted"/>
<dbReference type="AlphaFoldDB" id="A0A1W1Z000"/>
<organism evidence="1 2">
    <name type="scientific">Desulfocicer vacuolatum DSM 3385</name>
    <dbReference type="NCBI Taxonomy" id="1121400"/>
    <lineage>
        <taxon>Bacteria</taxon>
        <taxon>Pseudomonadati</taxon>
        <taxon>Thermodesulfobacteriota</taxon>
        <taxon>Desulfobacteria</taxon>
        <taxon>Desulfobacterales</taxon>
        <taxon>Desulfobacteraceae</taxon>
        <taxon>Desulfocicer</taxon>
    </lineage>
</organism>
<name>A0A1W1Z000_9BACT</name>
<evidence type="ECO:0000313" key="1">
    <source>
        <dbReference type="EMBL" id="SMC41703.1"/>
    </source>
</evidence>